<evidence type="ECO:0000313" key="2">
    <source>
        <dbReference type="Proteomes" id="UP001165186"/>
    </source>
</evidence>
<dbReference type="Proteomes" id="UP001165186">
    <property type="component" value="Unassembled WGS sequence"/>
</dbReference>
<gene>
    <name evidence="1" type="primary">g10334</name>
    <name evidence="1" type="ORF">NpPPO83_00010334</name>
</gene>
<reference evidence="1" key="1">
    <citation type="submission" date="2024-09" db="EMBL/GenBank/DDBJ databases">
        <title>Draft Genome Sequences of Neofusicoccum parvum.</title>
        <authorList>
            <person name="Ashida A."/>
            <person name="Camagna M."/>
            <person name="Tanaka A."/>
            <person name="Takemoto D."/>
        </authorList>
    </citation>
    <scope>NUCLEOTIDE SEQUENCE</scope>
    <source>
        <strain evidence="1">PPO83</strain>
    </source>
</reference>
<keyword evidence="2" id="KW-1185">Reference proteome</keyword>
<dbReference type="EMBL" id="BSXG01000002">
    <property type="protein sequence ID" value="GME22479.1"/>
    <property type="molecule type" value="Genomic_DNA"/>
</dbReference>
<evidence type="ECO:0000313" key="1">
    <source>
        <dbReference type="EMBL" id="GME22479.1"/>
    </source>
</evidence>
<organism evidence="1 2">
    <name type="scientific">Neofusicoccum parvum</name>
    <dbReference type="NCBI Taxonomy" id="310453"/>
    <lineage>
        <taxon>Eukaryota</taxon>
        <taxon>Fungi</taxon>
        <taxon>Dikarya</taxon>
        <taxon>Ascomycota</taxon>
        <taxon>Pezizomycotina</taxon>
        <taxon>Dothideomycetes</taxon>
        <taxon>Dothideomycetes incertae sedis</taxon>
        <taxon>Botryosphaeriales</taxon>
        <taxon>Botryosphaeriaceae</taxon>
        <taxon>Neofusicoccum</taxon>
    </lineage>
</organism>
<protein>
    <submittedName>
        <fullName evidence="1">Short-chain dehydrogenase/reductase SDR</fullName>
    </submittedName>
</protein>
<name>A0ACB5RPN6_9PEZI</name>
<sequence length="584" mass="62554">MTSKVPAGLKAADITRFATRAAQLEKFKPVVSYWCEYYIVNQIINKGLHTTDEECMQYTTTLMDKLEQTKAQYPDDDAILDDVAAKAYVEQFALDTFQRADNAVRANKASAQTADTFRAAATFLDLMAVWGPPDPELAAKSKFAKYHALRIAKALKAGEDPNLSNPVQEPEPIADESAPALDPNDPEVQRINAASSMQPTVETAPPSFAPSPTYEPKTSLPISPAGAPSAPPFTDDPTHGDVSPLESSEERKNSVGGGYFPTVPTFTSENSAPSLPTAPEQPMEDAPPAAPAPDDGQYNPQDFYQAPPTAPVATAPAPPIVPEHVIPSVPVVQPQPVAPIANTNLPPPTAGGAQDYRTDDESVFNAQKHAKWAISALNFEDVPTAVKELRIALEALGARFTPTVWSDLPKDAQNYFLNTASALTIEPEAYKRATYHTVQLADLPAAAQDLIQQKLLRQMSTAMFVLDGVLILTRDVMTALSEAELGYAGADPGLVADTSYALAERALAYRSLAVRSILGIAAEVATASTSAAAAAALQPIETGKRVRMVKMARVGTMVRVGKGKMLRRASRVGKVVKTVRVPRV</sequence>
<proteinExistence type="predicted"/>
<accession>A0ACB5RPN6</accession>
<comment type="caution">
    <text evidence="1">The sequence shown here is derived from an EMBL/GenBank/DDBJ whole genome shotgun (WGS) entry which is preliminary data.</text>
</comment>